<evidence type="ECO:0000313" key="2">
    <source>
        <dbReference type="EMBL" id="THV11191.1"/>
    </source>
</evidence>
<feature type="compositionally biased region" description="Low complexity" evidence="1">
    <location>
        <begin position="147"/>
        <end position="156"/>
    </location>
</feature>
<organism evidence="2 3">
    <name type="scientific">Nocardioides caeni</name>
    <dbReference type="NCBI Taxonomy" id="574700"/>
    <lineage>
        <taxon>Bacteria</taxon>
        <taxon>Bacillati</taxon>
        <taxon>Actinomycetota</taxon>
        <taxon>Actinomycetes</taxon>
        <taxon>Propionibacteriales</taxon>
        <taxon>Nocardioidaceae</taxon>
        <taxon>Nocardioides</taxon>
    </lineage>
</organism>
<dbReference type="RefSeq" id="WP_136563313.1">
    <property type="nucleotide sequence ID" value="NZ_BAABLS010000006.1"/>
</dbReference>
<dbReference type="PROSITE" id="PS51257">
    <property type="entry name" value="PROKAR_LIPOPROTEIN"/>
    <property type="match status" value="1"/>
</dbReference>
<name>A0A4S8N6E5_9ACTN</name>
<keyword evidence="3" id="KW-1185">Reference proteome</keyword>
<accession>A0A4S8N6E5</accession>
<feature type="compositionally biased region" description="Polar residues" evidence="1">
    <location>
        <begin position="102"/>
        <end position="125"/>
    </location>
</feature>
<dbReference type="EMBL" id="STGW01000008">
    <property type="protein sequence ID" value="THV11191.1"/>
    <property type="molecule type" value="Genomic_DNA"/>
</dbReference>
<gene>
    <name evidence="2" type="ORF">E9934_12930</name>
</gene>
<feature type="compositionally biased region" description="Polar residues" evidence="1">
    <location>
        <begin position="133"/>
        <end position="142"/>
    </location>
</feature>
<evidence type="ECO:0000313" key="3">
    <source>
        <dbReference type="Proteomes" id="UP000307087"/>
    </source>
</evidence>
<protein>
    <submittedName>
        <fullName evidence="2">Uncharacterized protein</fullName>
    </submittedName>
</protein>
<feature type="compositionally biased region" description="Pro residues" evidence="1">
    <location>
        <begin position="157"/>
        <end position="169"/>
    </location>
</feature>
<dbReference type="Proteomes" id="UP000307087">
    <property type="component" value="Unassembled WGS sequence"/>
</dbReference>
<reference evidence="2 3" key="1">
    <citation type="journal article" date="2009" name="Int. J. Syst. Evol. Microbiol.">
        <title>Nocardioides caeni sp. nov., isolated from wastewater.</title>
        <authorList>
            <person name="Yoon J.H."/>
            <person name="Kang S.J."/>
            <person name="Park S."/>
            <person name="Kim W."/>
            <person name="Oh T.K."/>
        </authorList>
    </citation>
    <scope>NUCLEOTIDE SEQUENCE [LARGE SCALE GENOMIC DNA]</scope>
    <source>
        <strain evidence="2 3">DSM 23134</strain>
    </source>
</reference>
<feature type="region of interest" description="Disordered" evidence="1">
    <location>
        <begin position="101"/>
        <end position="185"/>
    </location>
</feature>
<evidence type="ECO:0000256" key="1">
    <source>
        <dbReference type="SAM" id="MobiDB-lite"/>
    </source>
</evidence>
<dbReference type="AlphaFoldDB" id="A0A4S8N6E5"/>
<sequence>MTGRLRTAVGAVATLISVVLGGCGSTDEGTRSAADDVPALRAALGEIDAVMVERDHGEARRLLRQLIADVRRAQAAGELDDAVAADIVAAARRLLAELADRTQPSDGAATTPTEGVTDDTSAPSDTHTERASSESTPQPTRQATEEPTATPSDPVSPSSPAPTPEPTPEVPEASKPAASAITASP</sequence>
<comment type="caution">
    <text evidence="2">The sequence shown here is derived from an EMBL/GenBank/DDBJ whole genome shotgun (WGS) entry which is preliminary data.</text>
</comment>
<proteinExistence type="predicted"/>